<feature type="region of interest" description="Disordered" evidence="1">
    <location>
        <begin position="139"/>
        <end position="233"/>
    </location>
</feature>
<dbReference type="RefSeq" id="XP_013082382.1">
    <property type="nucleotide sequence ID" value="XM_013226928.2"/>
</dbReference>
<dbReference type="PANTHER" id="PTHR22093">
    <property type="entry name" value="LEUKOCYTE RECEPTOR CLUSTER LRC MEMBER 1"/>
    <property type="match status" value="1"/>
</dbReference>
<sequence length="278" mass="32462">MNILPHKSWHVRTKKNIEKVRRDEEKAALEEKEKQRRQALADQEARTDLLRLRASGKSGKHDKISSDVTKDVVVYESDGKREHINFFKDIEDGLKHGKNREHEAEKKQEQEEFEKKIGLLTYLGQSTKEVEPWYLKNISKSSKESESSSQKNVSKPETSHSMDPLMQMSEYLKKKHKSSENKKEQKKVDKNKSKHTVKTPQSTSHSSSASHPSTSKSMNQLREERLKREREEKARIAALLGKRKSGEEVIKEYDERGDRGRGVKRQYNAQYNPDFFKR</sequence>
<organism evidence="3 4">
    <name type="scientific">Biomphalaria glabrata</name>
    <name type="common">Bloodfluke planorb</name>
    <name type="synonym">Freshwater snail</name>
    <dbReference type="NCBI Taxonomy" id="6526"/>
    <lineage>
        <taxon>Eukaryota</taxon>
        <taxon>Metazoa</taxon>
        <taxon>Spiralia</taxon>
        <taxon>Lophotrochozoa</taxon>
        <taxon>Mollusca</taxon>
        <taxon>Gastropoda</taxon>
        <taxon>Heterobranchia</taxon>
        <taxon>Euthyneura</taxon>
        <taxon>Panpulmonata</taxon>
        <taxon>Hygrophila</taxon>
        <taxon>Lymnaeoidea</taxon>
        <taxon>Planorbidae</taxon>
        <taxon>Biomphalaria</taxon>
    </lineage>
</organism>
<evidence type="ECO:0000259" key="2">
    <source>
        <dbReference type="SMART" id="SM01083"/>
    </source>
</evidence>
<dbReference type="Pfam" id="PF10197">
    <property type="entry name" value="Cir_N"/>
    <property type="match status" value="1"/>
</dbReference>
<protein>
    <submittedName>
        <fullName evidence="6">Leukocyte receptor cluster member 1 homolog isoform X1</fullName>
    </submittedName>
</protein>
<evidence type="ECO:0000313" key="6">
    <source>
        <dbReference type="RefSeq" id="XP_013082382.1"/>
    </source>
</evidence>
<evidence type="ECO:0000313" key="3">
    <source>
        <dbReference type="EnsemblMetazoa" id="BGLB025181-PA"/>
    </source>
</evidence>
<evidence type="ECO:0000313" key="5">
    <source>
        <dbReference type="Proteomes" id="UP001165740"/>
    </source>
</evidence>
<feature type="compositionally biased region" description="Basic and acidic residues" evidence="1">
    <location>
        <begin position="221"/>
        <end position="233"/>
    </location>
</feature>
<accession>A0A2C9KZ92</accession>
<reference evidence="3" key="1">
    <citation type="submission" date="2020-05" db="UniProtKB">
        <authorList>
            <consortium name="EnsemblMetazoa"/>
        </authorList>
    </citation>
    <scope>IDENTIFICATION</scope>
    <source>
        <strain evidence="3">BB02</strain>
    </source>
</reference>
<dbReference type="KEGG" id="bgt:106067700"/>
<dbReference type="OrthoDB" id="2159131at2759"/>
<dbReference type="PANTHER" id="PTHR22093:SF0">
    <property type="entry name" value="LEUKOCYTE RECEPTOR CLUSTER MEMBER 1"/>
    <property type="match status" value="1"/>
</dbReference>
<proteinExistence type="predicted"/>
<evidence type="ECO:0000313" key="4">
    <source>
        <dbReference type="Proteomes" id="UP000076420"/>
    </source>
</evidence>
<dbReference type="InterPro" id="IPR019339">
    <property type="entry name" value="CIR_N_dom"/>
</dbReference>
<gene>
    <name evidence="3" type="primary">106067700</name>
    <name evidence="6" type="synonym">LOC106067700</name>
</gene>
<keyword evidence="6" id="KW-0675">Receptor</keyword>
<keyword evidence="5" id="KW-1185">Reference proteome</keyword>
<feature type="region of interest" description="Disordered" evidence="1">
    <location>
        <begin position="28"/>
        <end position="66"/>
    </location>
</feature>
<feature type="compositionally biased region" description="Basic and acidic residues" evidence="1">
    <location>
        <begin position="178"/>
        <end position="191"/>
    </location>
</feature>
<feature type="compositionally biased region" description="Low complexity" evidence="1">
    <location>
        <begin position="198"/>
        <end position="217"/>
    </location>
</feature>
<dbReference type="InterPro" id="IPR039875">
    <property type="entry name" value="LENG1-like"/>
</dbReference>
<dbReference type="EnsemblMetazoa" id="BGLB025181-RA">
    <property type="protein sequence ID" value="BGLB025181-PA"/>
    <property type="gene ID" value="BGLB025181"/>
</dbReference>
<dbReference type="AlphaFoldDB" id="A0A2C9KZ92"/>
<dbReference type="Proteomes" id="UP000076420">
    <property type="component" value="Unassembled WGS sequence"/>
</dbReference>
<dbReference type="SMART" id="SM01083">
    <property type="entry name" value="Cir_N"/>
    <property type="match status" value="1"/>
</dbReference>
<feature type="compositionally biased region" description="Polar residues" evidence="1">
    <location>
        <begin position="150"/>
        <end position="161"/>
    </location>
</feature>
<dbReference type="VEuPathDB" id="VectorBase:BGLAX_037093"/>
<dbReference type="STRING" id="6526.A0A2C9KZ92"/>
<feature type="domain" description="CBF1-interacting co-repressor CIR N-terminal" evidence="2">
    <location>
        <begin position="8"/>
        <end position="44"/>
    </location>
</feature>
<dbReference type="GeneID" id="106067700"/>
<dbReference type="VEuPathDB" id="VectorBase:BGLB025181"/>
<reference evidence="6" key="2">
    <citation type="submission" date="2025-04" db="UniProtKB">
        <authorList>
            <consortium name="RefSeq"/>
        </authorList>
    </citation>
    <scope>IDENTIFICATION</scope>
</reference>
<name>A0A2C9KZ92_BIOGL</name>
<evidence type="ECO:0000256" key="1">
    <source>
        <dbReference type="SAM" id="MobiDB-lite"/>
    </source>
</evidence>
<dbReference type="OMA" id="WYEELPK"/>
<dbReference type="Proteomes" id="UP001165740">
    <property type="component" value="Chromosome 12"/>
</dbReference>